<keyword evidence="1" id="KW-0472">Membrane</keyword>
<name>A0A8B8C2E8_CRAVI</name>
<gene>
    <name evidence="4" type="primary">LOC111114994</name>
</gene>
<dbReference type="SUPFAM" id="SSF57184">
    <property type="entry name" value="Growth factor receptor domain"/>
    <property type="match status" value="1"/>
</dbReference>
<proteinExistence type="predicted"/>
<organism evidence="3 4">
    <name type="scientific">Crassostrea virginica</name>
    <name type="common">Eastern oyster</name>
    <dbReference type="NCBI Taxonomy" id="6565"/>
    <lineage>
        <taxon>Eukaryota</taxon>
        <taxon>Metazoa</taxon>
        <taxon>Spiralia</taxon>
        <taxon>Lophotrochozoa</taxon>
        <taxon>Mollusca</taxon>
        <taxon>Bivalvia</taxon>
        <taxon>Autobranchia</taxon>
        <taxon>Pteriomorphia</taxon>
        <taxon>Ostreida</taxon>
        <taxon>Ostreoidea</taxon>
        <taxon>Ostreidae</taxon>
        <taxon>Crassostrea</taxon>
    </lineage>
</organism>
<dbReference type="InterPro" id="IPR009030">
    <property type="entry name" value="Growth_fac_rcpt_cys_sf"/>
</dbReference>
<keyword evidence="1" id="KW-1133">Transmembrane helix</keyword>
<keyword evidence="3" id="KW-1185">Reference proteome</keyword>
<evidence type="ECO:0000256" key="1">
    <source>
        <dbReference type="SAM" id="Phobius"/>
    </source>
</evidence>
<evidence type="ECO:0000313" key="4">
    <source>
        <dbReference type="RefSeq" id="XP_022309259.1"/>
    </source>
</evidence>
<keyword evidence="2" id="KW-0732">Signal</keyword>
<feature type="transmembrane region" description="Helical" evidence="1">
    <location>
        <begin position="462"/>
        <end position="484"/>
    </location>
</feature>
<keyword evidence="1" id="KW-0812">Transmembrane</keyword>
<dbReference type="AlphaFoldDB" id="A0A8B8C2E8"/>
<dbReference type="RefSeq" id="XP_022309259.1">
    <property type="nucleotide sequence ID" value="XM_022453551.1"/>
</dbReference>
<evidence type="ECO:0000256" key="2">
    <source>
        <dbReference type="SAM" id="SignalP"/>
    </source>
</evidence>
<protein>
    <submittedName>
        <fullName evidence="4">Uncharacterized protein LOC111114994 isoform X2</fullName>
    </submittedName>
</protein>
<evidence type="ECO:0000313" key="3">
    <source>
        <dbReference type="Proteomes" id="UP000694844"/>
    </source>
</evidence>
<sequence length="533" mass="58736">MNFILNFTLAVIFLYIGSSYASGNKVTNLQCPSILKIPINTLHGRTVNLEDFVLNGNASFIPSRVVRLNVSTVNKPLQVKISASNENGTLITCTFLIYTSAEVCFKETLSDVSNAVQQCSEKSGSISCFYTCQNGYVFYGGDIRRTTNCSGMNVWNPSPYLESCLKYEKQIYFANFDVTYNIGGTLAEGCSDTFNKLLSESNATISKKIDTLCSILSPGQFTIDSFFSTFFTFKITTTLRGRFHGLGSDKSRETCIGHLEGSFDMSAVLPASSVQCSDNIQATVTVDTISNIEVGNRCSYHTVLVTTILGDLCVPCPAGQYSNGSMCMSCKNGFYQDEADQKYCKRCEPNSVSRADRKACIFMCPPGFTSTDGLTDCKPCERNSFWINATRCENCPDGFGTRENGVPDIDGCKDIPDCNGTTLFGCKKGQAEFQNHIAFCVCLEDQISSSTTTPQGQEKTTLITLIALLCISFVLNVILIFRICRLSSKHHKKEKSAEDTNKTPNVEYDYVEDTGSTYQELGHVHTHHNYNNA</sequence>
<dbReference type="Gene3D" id="2.10.50.10">
    <property type="entry name" value="Tumor Necrosis Factor Receptor, subunit A, domain 2"/>
    <property type="match status" value="1"/>
</dbReference>
<reference evidence="4" key="1">
    <citation type="submission" date="2025-08" db="UniProtKB">
        <authorList>
            <consortium name="RefSeq"/>
        </authorList>
    </citation>
    <scope>IDENTIFICATION</scope>
    <source>
        <tissue evidence="4">Whole sample</tissue>
    </source>
</reference>
<accession>A0A8B8C2E8</accession>
<dbReference type="OrthoDB" id="6287073at2759"/>
<feature type="signal peptide" evidence="2">
    <location>
        <begin position="1"/>
        <end position="21"/>
    </location>
</feature>
<dbReference type="Proteomes" id="UP000694844">
    <property type="component" value="Chromosome 9"/>
</dbReference>
<dbReference type="SMART" id="SM01411">
    <property type="entry name" value="Ephrin_rec_like"/>
    <property type="match status" value="2"/>
</dbReference>
<dbReference type="GeneID" id="111114994"/>
<feature type="chain" id="PRO_5034949375" evidence="2">
    <location>
        <begin position="22"/>
        <end position="533"/>
    </location>
</feature>